<accession>A0A553I248</accession>
<dbReference type="Gene3D" id="1.25.40.10">
    <property type="entry name" value="Tetratricopeptide repeat domain"/>
    <property type="match status" value="2"/>
</dbReference>
<feature type="compositionally biased region" description="Basic and acidic residues" evidence="1">
    <location>
        <begin position="706"/>
        <end position="716"/>
    </location>
</feature>
<comment type="caution">
    <text evidence="3">The sequence shown here is derived from an EMBL/GenBank/DDBJ whole genome shotgun (WGS) entry which is preliminary data.</text>
</comment>
<feature type="compositionally biased region" description="Basic and acidic residues" evidence="1">
    <location>
        <begin position="128"/>
        <end position="139"/>
    </location>
</feature>
<dbReference type="EMBL" id="VFLP01000023">
    <property type="protein sequence ID" value="TRX94275.1"/>
    <property type="molecule type" value="Genomic_DNA"/>
</dbReference>
<sequence length="740" mass="84336">MQDKILRFQSQISKVEPQNHLVATASTHNKFNWNNLACGEVGGLKDRARRRGLMDPYSGNNYMFDYPINPRAEWTSFNPSQTSIPIESAFLPIHDQFDTGFQALPASTAPPDGEQVAASKQPPQPDIEPQHPRRISRQEWESHREVIKSNYSSKTLKELRIFIAASEGFVARQANIKNAKSSESQWKKKLMQWGLNDKNLKPHVTKFIRKRAQRRLMDGNRPAQFTIRGEPVPMDKIERYLKNPPENPNSPTGSTPSEVTYKTISPHLMTMNLNVNESLPQGVEPHEMPPPPPRLDAESLGTFKMAFWDGHPISHFLSEFTAAESHVHHDDYQSAKPKFIKAVQGCSALLGPIHAQTVMVRRAFIKEALKYSDHATAIDMVHQSHNAHRNILGADHKKTWKSLASMGKAYLNAKMIHDAYHMLFNAREGMRRHATLAGPEDVYLCTKDITMDIISILKDQQDFEAVEKEYMQLIMQAEGLGEIYLPDAALLKHDLVHLFWAQGWDQTGASGRPHLPPSRMEELMMSIVAMDKFPSSYREKRACALEHLRSFYEQTRQDVKLVGFLENVETELSAAMLPDNHNLWTLKRGVAFSFSRLGMIEKAEWWYLHLNQENENGINIPPRIVLTSLIDLAQMYLSRGLRDQAQEQFEKAQKLAKEILPQDHSFHKRIQQSILQGKPVSGCCPDCHINPMSTPDSRQVSNEIHTLQEEANREVGDFQDNDSEESHGEGCDHEDSDDER</sequence>
<organism evidence="3 4">
    <name type="scientific">Xylaria flabelliformis</name>
    <dbReference type="NCBI Taxonomy" id="2512241"/>
    <lineage>
        <taxon>Eukaryota</taxon>
        <taxon>Fungi</taxon>
        <taxon>Dikarya</taxon>
        <taxon>Ascomycota</taxon>
        <taxon>Pezizomycotina</taxon>
        <taxon>Sordariomycetes</taxon>
        <taxon>Xylariomycetidae</taxon>
        <taxon>Xylariales</taxon>
        <taxon>Xylariaceae</taxon>
        <taxon>Xylaria</taxon>
    </lineage>
</organism>
<dbReference type="Pfam" id="PF14420">
    <property type="entry name" value="Clr5"/>
    <property type="match status" value="1"/>
</dbReference>
<dbReference type="Proteomes" id="UP000319160">
    <property type="component" value="Unassembled WGS sequence"/>
</dbReference>
<dbReference type="STRING" id="2512241.A0A553I248"/>
<name>A0A553I248_9PEZI</name>
<feature type="domain" description="Clr5" evidence="2">
    <location>
        <begin position="137"/>
        <end position="196"/>
    </location>
</feature>
<protein>
    <recommendedName>
        <fullName evidence="2">Clr5 domain-containing protein</fullName>
    </recommendedName>
</protein>
<proteinExistence type="predicted"/>
<dbReference type="InterPro" id="IPR011990">
    <property type="entry name" value="TPR-like_helical_dom_sf"/>
</dbReference>
<evidence type="ECO:0000259" key="2">
    <source>
        <dbReference type="Pfam" id="PF14420"/>
    </source>
</evidence>
<evidence type="ECO:0000313" key="4">
    <source>
        <dbReference type="Proteomes" id="UP000319160"/>
    </source>
</evidence>
<keyword evidence="4" id="KW-1185">Reference proteome</keyword>
<reference evidence="4" key="1">
    <citation type="submission" date="2019-06" db="EMBL/GenBank/DDBJ databases">
        <title>Draft genome sequence of the griseofulvin-producing fungus Xylaria cubensis strain G536.</title>
        <authorList>
            <person name="Mead M.E."/>
            <person name="Raja H.A."/>
            <person name="Steenwyk J.L."/>
            <person name="Knowles S.L."/>
            <person name="Oberlies N.H."/>
            <person name="Rokas A."/>
        </authorList>
    </citation>
    <scope>NUCLEOTIDE SEQUENCE [LARGE SCALE GENOMIC DNA]</scope>
    <source>
        <strain evidence="4">G536</strain>
    </source>
</reference>
<dbReference type="OrthoDB" id="5308957at2759"/>
<dbReference type="InterPro" id="IPR025676">
    <property type="entry name" value="Clr5_dom"/>
</dbReference>
<feature type="compositionally biased region" description="Polar residues" evidence="1">
    <location>
        <begin position="691"/>
        <end position="705"/>
    </location>
</feature>
<dbReference type="AlphaFoldDB" id="A0A553I248"/>
<evidence type="ECO:0000256" key="1">
    <source>
        <dbReference type="SAM" id="MobiDB-lite"/>
    </source>
</evidence>
<feature type="region of interest" description="Disordered" evidence="1">
    <location>
        <begin position="102"/>
        <end position="139"/>
    </location>
</feature>
<gene>
    <name evidence="3" type="ORF">FHL15_004742</name>
</gene>
<feature type="compositionally biased region" description="Basic and acidic residues" evidence="1">
    <location>
        <begin position="724"/>
        <end position="733"/>
    </location>
</feature>
<feature type="region of interest" description="Disordered" evidence="1">
    <location>
        <begin position="691"/>
        <end position="740"/>
    </location>
</feature>
<evidence type="ECO:0000313" key="3">
    <source>
        <dbReference type="EMBL" id="TRX94275.1"/>
    </source>
</evidence>